<gene>
    <name evidence="1" type="ORF">EPJ69_03530</name>
</gene>
<dbReference type="GO" id="GO:0008168">
    <property type="term" value="F:methyltransferase activity"/>
    <property type="evidence" value="ECO:0007669"/>
    <property type="project" value="UniProtKB-KW"/>
</dbReference>
<proteinExistence type="predicted"/>
<evidence type="ECO:0000313" key="1">
    <source>
        <dbReference type="EMBL" id="TXJ33845.1"/>
    </source>
</evidence>
<reference evidence="1 2" key="1">
    <citation type="journal article" date="1992" name="Lakartidningen">
        <title>[Penicillin V and not amoxicillin is the first choice preparation in acute otitis].</title>
        <authorList>
            <person name="Kamme C."/>
            <person name="Lundgren K."/>
            <person name="Prellner K."/>
        </authorList>
    </citation>
    <scope>NUCLEOTIDE SEQUENCE [LARGE SCALE GENOMIC DNA]</scope>
    <source>
        <strain evidence="1 2">PC5538III-lc</strain>
    </source>
</reference>
<organism evidence="1 2">
    <name type="scientific">Brachyspira aalborgi</name>
    <dbReference type="NCBI Taxonomy" id="29522"/>
    <lineage>
        <taxon>Bacteria</taxon>
        <taxon>Pseudomonadati</taxon>
        <taxon>Spirochaetota</taxon>
        <taxon>Spirochaetia</taxon>
        <taxon>Brachyspirales</taxon>
        <taxon>Brachyspiraceae</taxon>
        <taxon>Brachyspira</taxon>
    </lineage>
</organism>
<accession>A0A5C8E7W3</accession>
<name>A0A5C8E7W3_9SPIR</name>
<comment type="caution">
    <text evidence="1">The sequence shown here is derived from an EMBL/GenBank/DDBJ whole genome shotgun (WGS) entry which is preliminary data.</text>
</comment>
<dbReference type="EMBL" id="SAXX01000009">
    <property type="protein sequence ID" value="TXJ33845.1"/>
    <property type="molecule type" value="Genomic_DNA"/>
</dbReference>
<protein>
    <submittedName>
        <fullName evidence="1">Methyltransferase</fullName>
    </submittedName>
</protein>
<dbReference type="InterPro" id="IPR029063">
    <property type="entry name" value="SAM-dependent_MTases_sf"/>
</dbReference>
<sequence>MITTPNTDSLSAKIMGKRWLHYNSEHLNYFNIKSMQKLSELTGFKIIKYGTLLKTMRLNYMYFQLKEHNNKLLSNFVKYANYTPLISKIDFPILSGDFYLILEKI</sequence>
<evidence type="ECO:0000313" key="2">
    <source>
        <dbReference type="Proteomes" id="UP000324707"/>
    </source>
</evidence>
<dbReference type="GO" id="GO:0032259">
    <property type="term" value="P:methylation"/>
    <property type="evidence" value="ECO:0007669"/>
    <property type="project" value="UniProtKB-KW"/>
</dbReference>
<keyword evidence="1" id="KW-0489">Methyltransferase</keyword>
<dbReference type="Proteomes" id="UP000324707">
    <property type="component" value="Unassembled WGS sequence"/>
</dbReference>
<dbReference type="Gene3D" id="3.40.50.150">
    <property type="entry name" value="Vaccinia Virus protein VP39"/>
    <property type="match status" value="1"/>
</dbReference>
<dbReference type="AlphaFoldDB" id="A0A5C8E7W3"/>
<dbReference type="RefSeq" id="WP_147736204.1">
    <property type="nucleotide sequence ID" value="NZ_SAXX01000009.1"/>
</dbReference>
<keyword evidence="1" id="KW-0808">Transferase</keyword>